<accession>A0A4V3XFQ2</accession>
<reference evidence="2 3" key="1">
    <citation type="submission" date="2019-02" db="EMBL/GenBank/DDBJ databases">
        <title>Genome sequencing of the rare red list fungi Bondarzewia mesenterica.</title>
        <authorList>
            <person name="Buettner E."/>
            <person name="Kellner H."/>
        </authorList>
    </citation>
    <scope>NUCLEOTIDE SEQUENCE [LARGE SCALE GENOMIC DNA]</scope>
    <source>
        <strain evidence="2 3">DSM 108281</strain>
    </source>
</reference>
<evidence type="ECO:0008006" key="4">
    <source>
        <dbReference type="Google" id="ProtNLM"/>
    </source>
</evidence>
<proteinExistence type="predicted"/>
<dbReference type="OrthoDB" id="3223501at2759"/>
<sequence>MRSGLDRARFNALEDLFLIRKKDNESLQSLIHRIDEAMHILKNLRPVDYTLKTQDEELVCMAMLWSQPADFDAFRSSLNLIDNLIRSKLEDAFRNEDITRTRHLEDLPPSDSTQAFVASSGTPGAGTKPKGSRQRFKCDFCGMNGHTEDRCFKRINEQLQGKPSQANAVQEVPQLDSGIVQFAGSASLRSLHPSDPLLPLQLDADVDWNAGTGATSLMTRHRHWVHNY</sequence>
<organism evidence="2 3">
    <name type="scientific">Bondarzewia mesenterica</name>
    <dbReference type="NCBI Taxonomy" id="1095465"/>
    <lineage>
        <taxon>Eukaryota</taxon>
        <taxon>Fungi</taxon>
        <taxon>Dikarya</taxon>
        <taxon>Basidiomycota</taxon>
        <taxon>Agaricomycotina</taxon>
        <taxon>Agaricomycetes</taxon>
        <taxon>Russulales</taxon>
        <taxon>Bondarzewiaceae</taxon>
        <taxon>Bondarzewia</taxon>
    </lineage>
</organism>
<dbReference type="EMBL" id="SGPL01000077">
    <property type="protein sequence ID" value="THH18383.1"/>
    <property type="molecule type" value="Genomic_DNA"/>
</dbReference>
<dbReference type="Proteomes" id="UP000310158">
    <property type="component" value="Unassembled WGS sequence"/>
</dbReference>
<feature type="region of interest" description="Disordered" evidence="1">
    <location>
        <begin position="104"/>
        <end position="133"/>
    </location>
</feature>
<name>A0A4V3XFQ2_9AGAM</name>
<comment type="caution">
    <text evidence="2">The sequence shown here is derived from an EMBL/GenBank/DDBJ whole genome shotgun (WGS) entry which is preliminary data.</text>
</comment>
<keyword evidence="3" id="KW-1185">Reference proteome</keyword>
<evidence type="ECO:0000313" key="2">
    <source>
        <dbReference type="EMBL" id="THH18383.1"/>
    </source>
</evidence>
<evidence type="ECO:0000256" key="1">
    <source>
        <dbReference type="SAM" id="MobiDB-lite"/>
    </source>
</evidence>
<feature type="compositionally biased region" description="Polar residues" evidence="1">
    <location>
        <begin position="110"/>
        <end position="122"/>
    </location>
</feature>
<dbReference type="AlphaFoldDB" id="A0A4V3XFQ2"/>
<gene>
    <name evidence="2" type="ORF">EW146_g2578</name>
</gene>
<evidence type="ECO:0000313" key="3">
    <source>
        <dbReference type="Proteomes" id="UP000310158"/>
    </source>
</evidence>
<protein>
    <recommendedName>
        <fullName evidence="4">CCHC-type domain-containing protein</fullName>
    </recommendedName>
</protein>